<dbReference type="EMBL" id="PHIG01000031">
    <property type="protein sequence ID" value="PJK30085.1"/>
    <property type="molecule type" value="Genomic_DNA"/>
</dbReference>
<dbReference type="Proteomes" id="UP000229498">
    <property type="component" value="Unassembled WGS sequence"/>
</dbReference>
<dbReference type="AlphaFoldDB" id="A0A2M9G304"/>
<sequence length="72" mass="7838">MAENIDIRELTPEMLAEIGAPALAYVRPVEIDGGQTAFGIFSAKGQQMGVAPSRELAFIAVRQHEMFPVNVH</sequence>
<name>A0A2M9G304_9PROT</name>
<dbReference type="RefSeq" id="WP_109793358.1">
    <property type="nucleotide sequence ID" value="NZ_PHIG01000031.1"/>
</dbReference>
<evidence type="ECO:0000313" key="2">
    <source>
        <dbReference type="Proteomes" id="UP000229498"/>
    </source>
</evidence>
<dbReference type="OrthoDB" id="8449790at2"/>
<evidence type="ECO:0000313" key="1">
    <source>
        <dbReference type="EMBL" id="PJK30085.1"/>
    </source>
</evidence>
<evidence type="ECO:0008006" key="3">
    <source>
        <dbReference type="Google" id="ProtNLM"/>
    </source>
</evidence>
<protein>
    <recommendedName>
        <fullName evidence="3">DUF1150 domain-containing protein</fullName>
    </recommendedName>
</protein>
<keyword evidence="2" id="KW-1185">Reference proteome</keyword>
<comment type="caution">
    <text evidence="1">The sequence shown here is derived from an EMBL/GenBank/DDBJ whole genome shotgun (WGS) entry which is preliminary data.</text>
</comment>
<gene>
    <name evidence="1" type="ORF">CVT23_10020</name>
</gene>
<reference evidence="1 2" key="1">
    <citation type="submission" date="2017-11" db="EMBL/GenBank/DDBJ databases">
        <title>Draft genome sequence of Rhizobiales bacterium SY3-13.</title>
        <authorList>
            <person name="Sun C."/>
        </authorList>
    </citation>
    <scope>NUCLEOTIDE SEQUENCE [LARGE SCALE GENOMIC DNA]</scope>
    <source>
        <strain evidence="1 2">SY3-13</strain>
    </source>
</reference>
<organism evidence="1 2">
    <name type="scientific">Minwuia thermotolerans</name>
    <dbReference type="NCBI Taxonomy" id="2056226"/>
    <lineage>
        <taxon>Bacteria</taxon>
        <taxon>Pseudomonadati</taxon>
        <taxon>Pseudomonadota</taxon>
        <taxon>Alphaproteobacteria</taxon>
        <taxon>Minwuiales</taxon>
        <taxon>Minwuiaceae</taxon>
        <taxon>Minwuia</taxon>
    </lineage>
</organism>
<proteinExistence type="predicted"/>
<dbReference type="InterPro" id="IPR009531">
    <property type="entry name" value="DUF1150"/>
</dbReference>
<accession>A0A2M9G304</accession>
<dbReference type="Pfam" id="PF06620">
    <property type="entry name" value="DUF1150"/>
    <property type="match status" value="1"/>
</dbReference>